<dbReference type="RefSeq" id="WP_188745638.1">
    <property type="nucleotide sequence ID" value="NZ_BMIJ01000001.1"/>
</dbReference>
<organism evidence="2 3">
    <name type="scientific">Marinobacterium zhoushanense</name>
    <dbReference type="NCBI Taxonomy" id="1679163"/>
    <lineage>
        <taxon>Bacteria</taxon>
        <taxon>Pseudomonadati</taxon>
        <taxon>Pseudomonadota</taxon>
        <taxon>Gammaproteobacteria</taxon>
        <taxon>Oceanospirillales</taxon>
        <taxon>Oceanospirillaceae</taxon>
        <taxon>Marinobacterium</taxon>
    </lineage>
</organism>
<dbReference type="Pfam" id="PF06568">
    <property type="entry name" value="YjiS-like"/>
    <property type="match status" value="1"/>
</dbReference>
<dbReference type="InterPro" id="IPR009506">
    <property type="entry name" value="YjiS-like"/>
</dbReference>
<proteinExistence type="predicted"/>
<dbReference type="EMBL" id="BMIJ01000001">
    <property type="protein sequence ID" value="GGB83260.1"/>
    <property type="molecule type" value="Genomic_DNA"/>
</dbReference>
<sequence>MSIFNTARRLYRRLRYLQQRQRQRRHLLTLESHTLRDMGISRADAVREGSKRIWQP</sequence>
<accession>A0ABQ1JZP9</accession>
<evidence type="ECO:0000313" key="3">
    <source>
        <dbReference type="Proteomes" id="UP000629025"/>
    </source>
</evidence>
<evidence type="ECO:0000313" key="2">
    <source>
        <dbReference type="EMBL" id="GGB83260.1"/>
    </source>
</evidence>
<reference evidence="3" key="1">
    <citation type="journal article" date="2019" name="Int. J. Syst. Evol. Microbiol.">
        <title>The Global Catalogue of Microorganisms (GCM) 10K type strain sequencing project: providing services to taxonomists for standard genome sequencing and annotation.</title>
        <authorList>
            <consortium name="The Broad Institute Genomics Platform"/>
            <consortium name="The Broad Institute Genome Sequencing Center for Infectious Disease"/>
            <person name="Wu L."/>
            <person name="Ma J."/>
        </authorList>
    </citation>
    <scope>NUCLEOTIDE SEQUENCE [LARGE SCALE GENOMIC DNA]</scope>
    <source>
        <strain evidence="3">CGMCC 1.15341</strain>
    </source>
</reference>
<dbReference type="Proteomes" id="UP000629025">
    <property type="component" value="Unassembled WGS sequence"/>
</dbReference>
<gene>
    <name evidence="2" type="ORF">GCM10011352_06380</name>
</gene>
<name>A0ABQ1JZP9_9GAMM</name>
<evidence type="ECO:0000259" key="1">
    <source>
        <dbReference type="Pfam" id="PF06568"/>
    </source>
</evidence>
<keyword evidence="3" id="KW-1185">Reference proteome</keyword>
<comment type="caution">
    <text evidence="2">The sequence shown here is derived from an EMBL/GenBank/DDBJ whole genome shotgun (WGS) entry which is preliminary data.</text>
</comment>
<feature type="domain" description="YjiS-like" evidence="1">
    <location>
        <begin position="12"/>
        <end position="45"/>
    </location>
</feature>
<protein>
    <recommendedName>
        <fullName evidence="1">YjiS-like domain-containing protein</fullName>
    </recommendedName>
</protein>